<evidence type="ECO:0000313" key="3">
    <source>
        <dbReference type="EMBL" id="MFK2902178.1"/>
    </source>
</evidence>
<keyword evidence="1" id="KW-1133">Transmembrane helix</keyword>
<evidence type="ECO:0000259" key="2">
    <source>
        <dbReference type="Pfam" id="PF20148"/>
    </source>
</evidence>
<keyword evidence="1" id="KW-0472">Membrane</keyword>
<dbReference type="Proteomes" id="UP001620461">
    <property type="component" value="Unassembled WGS sequence"/>
</dbReference>
<dbReference type="EMBL" id="JADIKJ010000026">
    <property type="protein sequence ID" value="MFK2902178.1"/>
    <property type="molecule type" value="Genomic_DNA"/>
</dbReference>
<name>A0ABW8JM31_9GAMM</name>
<proteinExistence type="predicted"/>
<comment type="caution">
    <text evidence="3">The sequence shown here is derived from an EMBL/GenBank/DDBJ whole genome shotgun (WGS) entry which is preliminary data.</text>
</comment>
<evidence type="ECO:0000256" key="1">
    <source>
        <dbReference type="SAM" id="Phobius"/>
    </source>
</evidence>
<dbReference type="InterPro" id="IPR006530">
    <property type="entry name" value="YD"/>
</dbReference>
<sequence length="623" mass="66322">MDQILLVSQCSRIDFSRFVHGLAIVASLFLLSFFAVVPSAANAQLSLPPTSYPATPSGALALCNATRAATAGQTWARWVVTPCMLANCYTRSPVSSYTSSDMLTYGFYQYYYLGVLNGFSISLCFNASEIISPINSGDNSVCSCGGGNGGIGPVMIGDPVNSSTGNKYEQDDDYVDNDWLAFRRFYNSVPSISGASIGVNWRHSFDRSLYIVGNPATIITLIRPSGQQEVFTENNGVWVTSPYSADTLSALTDTQGNVTGYKVYISASRHIETYDALGQLLSVSDLVGNGITLTYSAQLPNASLTPTEQLATVTDAHGRSLVFTYNSQGLVSQVTLPDGSALTYSYDGDENLTSVTYPDGKIRQYVYNESSLTSGSAFFNAMTGVIDESGERFESTIYDSAGRAISTYMAGNVGASHIAYNTNGSASVTYPLGFTSTMTFSTVQGVNKVASLDQPCGPQCNQPWKSITYDANGNPQTSTDFNGITTATTYNSANLLTQQIDAQGTASQRTTNFTWNTTLRVPLTRSVLDASGNPVSTTQWAYNATGQTLARCDIDPTNSAAAGYSCSASGSAPSGVRRTTYTYCTTVDTVQCPLPGLLLAVTGPRTDLSSTATYSYYLAASAV</sequence>
<feature type="domain" description="DUF6531" evidence="2">
    <location>
        <begin position="157"/>
        <end position="231"/>
    </location>
</feature>
<keyword evidence="4" id="KW-1185">Reference proteome</keyword>
<evidence type="ECO:0000313" key="4">
    <source>
        <dbReference type="Proteomes" id="UP001620461"/>
    </source>
</evidence>
<dbReference type="NCBIfam" id="TIGR01643">
    <property type="entry name" value="YD_repeat_2x"/>
    <property type="match status" value="4"/>
</dbReference>
<dbReference type="PANTHER" id="PTHR32305">
    <property type="match status" value="1"/>
</dbReference>
<dbReference type="InterPro" id="IPR031325">
    <property type="entry name" value="RHS_repeat"/>
</dbReference>
<accession>A0ABW8JM31</accession>
<feature type="transmembrane region" description="Helical" evidence="1">
    <location>
        <begin position="21"/>
        <end position="41"/>
    </location>
</feature>
<keyword evidence="1" id="KW-0812">Transmembrane</keyword>
<feature type="non-terminal residue" evidence="3">
    <location>
        <position position="623"/>
    </location>
</feature>
<dbReference type="InterPro" id="IPR045351">
    <property type="entry name" value="DUF6531"/>
</dbReference>
<protein>
    <submittedName>
        <fullName evidence="3">RHS repeat protein</fullName>
    </submittedName>
</protein>
<gene>
    <name evidence="3" type="ORF">ISP15_17725</name>
</gene>
<dbReference type="Gene3D" id="2.180.10.10">
    <property type="entry name" value="RHS repeat-associated core"/>
    <property type="match status" value="2"/>
</dbReference>
<dbReference type="PANTHER" id="PTHR32305:SF15">
    <property type="entry name" value="PROTEIN RHSA-RELATED"/>
    <property type="match status" value="1"/>
</dbReference>
<dbReference type="Pfam" id="PF20148">
    <property type="entry name" value="DUF6531"/>
    <property type="match status" value="1"/>
</dbReference>
<dbReference type="InterPro" id="IPR050708">
    <property type="entry name" value="T6SS_VgrG/RHS"/>
</dbReference>
<reference evidence="3 4" key="1">
    <citation type="submission" date="2020-10" db="EMBL/GenBank/DDBJ databases">
        <title>Phylogeny of dyella-like bacteria.</title>
        <authorList>
            <person name="Fu J."/>
        </authorList>
    </citation>
    <scope>NUCLEOTIDE SEQUENCE [LARGE SCALE GENOMIC DNA]</scope>
    <source>
        <strain evidence="3 4">JP1</strain>
    </source>
</reference>
<dbReference type="Pfam" id="PF05593">
    <property type="entry name" value="RHS_repeat"/>
    <property type="match status" value="2"/>
</dbReference>
<organism evidence="3 4">
    <name type="scientific">Dyella jejuensis</name>
    <dbReference type="NCBI Taxonomy" id="1432009"/>
    <lineage>
        <taxon>Bacteria</taxon>
        <taxon>Pseudomonadati</taxon>
        <taxon>Pseudomonadota</taxon>
        <taxon>Gammaproteobacteria</taxon>
        <taxon>Lysobacterales</taxon>
        <taxon>Rhodanobacteraceae</taxon>
        <taxon>Dyella</taxon>
    </lineage>
</organism>